<proteinExistence type="predicted"/>
<evidence type="ECO:0000256" key="1">
    <source>
        <dbReference type="SAM" id="MobiDB-lite"/>
    </source>
</evidence>
<organism evidence="2 3">
    <name type="scientific">Liparis tanakae</name>
    <name type="common">Tanaka's snailfish</name>
    <dbReference type="NCBI Taxonomy" id="230148"/>
    <lineage>
        <taxon>Eukaryota</taxon>
        <taxon>Metazoa</taxon>
        <taxon>Chordata</taxon>
        <taxon>Craniata</taxon>
        <taxon>Vertebrata</taxon>
        <taxon>Euteleostomi</taxon>
        <taxon>Actinopterygii</taxon>
        <taxon>Neopterygii</taxon>
        <taxon>Teleostei</taxon>
        <taxon>Neoteleostei</taxon>
        <taxon>Acanthomorphata</taxon>
        <taxon>Eupercaria</taxon>
        <taxon>Perciformes</taxon>
        <taxon>Cottioidei</taxon>
        <taxon>Cottales</taxon>
        <taxon>Liparidae</taxon>
        <taxon>Liparis</taxon>
    </lineage>
</organism>
<accession>A0A4Z2IXZ1</accession>
<name>A0A4Z2IXZ1_9TELE</name>
<gene>
    <name evidence="2" type="ORF">EYF80_006997</name>
</gene>
<evidence type="ECO:0000313" key="3">
    <source>
        <dbReference type="Proteomes" id="UP000314294"/>
    </source>
</evidence>
<sequence>MWCCACEEIVEEETTVGLVKPEEKFSCRIHGGGQRSGKTQRSAKDTSAASVVVKLNPSSVVEARRRSCEEATVKLTQLVCLLGRRRVSVTRSERVTFPLSASDHTSLRSPPGAAVRRLSPKLPRQEIERSGANVWKHERPLRRHPPPTSGRSIH</sequence>
<protein>
    <submittedName>
        <fullName evidence="2">Uncharacterized protein</fullName>
    </submittedName>
</protein>
<feature type="region of interest" description="Disordered" evidence="1">
    <location>
        <begin position="30"/>
        <end position="49"/>
    </location>
</feature>
<evidence type="ECO:0000313" key="2">
    <source>
        <dbReference type="EMBL" id="TNN82756.1"/>
    </source>
</evidence>
<comment type="caution">
    <text evidence="2">The sequence shown here is derived from an EMBL/GenBank/DDBJ whole genome shotgun (WGS) entry which is preliminary data.</text>
</comment>
<reference evidence="2 3" key="1">
    <citation type="submission" date="2019-03" db="EMBL/GenBank/DDBJ databases">
        <title>First draft genome of Liparis tanakae, snailfish: a comprehensive survey of snailfish specific genes.</title>
        <authorList>
            <person name="Kim W."/>
            <person name="Song I."/>
            <person name="Jeong J.-H."/>
            <person name="Kim D."/>
            <person name="Kim S."/>
            <person name="Ryu S."/>
            <person name="Song J.Y."/>
            <person name="Lee S.K."/>
        </authorList>
    </citation>
    <scope>NUCLEOTIDE SEQUENCE [LARGE SCALE GENOMIC DNA]</scope>
    <source>
        <tissue evidence="2">Muscle</tissue>
    </source>
</reference>
<dbReference type="AlphaFoldDB" id="A0A4Z2IXZ1"/>
<dbReference type="Proteomes" id="UP000314294">
    <property type="component" value="Unassembled WGS sequence"/>
</dbReference>
<keyword evidence="3" id="KW-1185">Reference proteome</keyword>
<feature type="region of interest" description="Disordered" evidence="1">
    <location>
        <begin position="101"/>
        <end position="154"/>
    </location>
</feature>
<dbReference type="EMBL" id="SRLO01000037">
    <property type="protein sequence ID" value="TNN82756.1"/>
    <property type="molecule type" value="Genomic_DNA"/>
</dbReference>
<feature type="compositionally biased region" description="Polar residues" evidence="1">
    <location>
        <begin position="36"/>
        <end position="49"/>
    </location>
</feature>